<evidence type="ECO:0000259" key="2">
    <source>
        <dbReference type="Pfam" id="PF13193"/>
    </source>
</evidence>
<evidence type="ECO:0000313" key="4">
    <source>
        <dbReference type="Proteomes" id="UP000183567"/>
    </source>
</evidence>
<dbReference type="PANTHER" id="PTHR24096">
    <property type="entry name" value="LONG-CHAIN-FATTY-ACID--COA LIGASE"/>
    <property type="match status" value="1"/>
</dbReference>
<reference evidence="3 4" key="1">
    <citation type="submission" date="2016-03" db="EMBL/GenBank/DDBJ databases">
        <title>Comparative genomics of the ectomycorrhizal sister species Rhizopogon vinicolor and Rhizopogon vesiculosus (Basidiomycota: Boletales) reveals a divergence of the mating type B locus.</title>
        <authorList>
            <person name="Mujic A.B."/>
            <person name="Kuo A."/>
            <person name="Tritt A."/>
            <person name="Lipzen A."/>
            <person name="Chen C."/>
            <person name="Johnson J."/>
            <person name="Sharma A."/>
            <person name="Barry K."/>
            <person name="Grigoriev I.V."/>
            <person name="Spatafora J.W."/>
        </authorList>
    </citation>
    <scope>NUCLEOTIDE SEQUENCE [LARGE SCALE GENOMIC DNA]</scope>
    <source>
        <strain evidence="3 4">AM-OR11-056</strain>
    </source>
</reference>
<dbReference type="Pfam" id="PF00501">
    <property type="entry name" value="AMP-binding"/>
    <property type="match status" value="2"/>
</dbReference>
<dbReference type="SUPFAM" id="SSF56801">
    <property type="entry name" value="Acetyl-CoA synthetase-like"/>
    <property type="match status" value="1"/>
</dbReference>
<dbReference type="STRING" id="180088.A0A1J8QYJ7"/>
<evidence type="ECO:0000313" key="3">
    <source>
        <dbReference type="EMBL" id="OJA18473.1"/>
    </source>
</evidence>
<accession>A0A1J8QYJ7</accession>
<name>A0A1J8QYJ7_9AGAM</name>
<comment type="caution">
    <text evidence="3">The sequence shown here is derived from an EMBL/GenBank/DDBJ whole genome shotgun (WGS) entry which is preliminary data.</text>
</comment>
<dbReference type="InterPro" id="IPR020845">
    <property type="entry name" value="AMP-binding_CS"/>
</dbReference>
<dbReference type="InterPro" id="IPR000873">
    <property type="entry name" value="AMP-dep_synth/lig_dom"/>
</dbReference>
<evidence type="ECO:0000259" key="1">
    <source>
        <dbReference type="Pfam" id="PF00501"/>
    </source>
</evidence>
<feature type="domain" description="AMP-binding enzyme C-terminal" evidence="2">
    <location>
        <begin position="443"/>
        <end position="530"/>
    </location>
</feature>
<dbReference type="Gene3D" id="3.40.50.980">
    <property type="match status" value="2"/>
</dbReference>
<dbReference type="OrthoDB" id="6509636at2759"/>
<evidence type="ECO:0008006" key="5">
    <source>
        <dbReference type="Google" id="ProtNLM"/>
    </source>
</evidence>
<dbReference type="PANTHER" id="PTHR24096:SF422">
    <property type="entry name" value="BCDNA.GH02901"/>
    <property type="match status" value="1"/>
</dbReference>
<dbReference type="InterPro" id="IPR025110">
    <property type="entry name" value="AMP-bd_C"/>
</dbReference>
<sequence length="553" mass="60159">MPEISGVPLDTAIPDNLTIPQFFLDSHHPRRPVRTDAPWLIENETGRHIGFEEIRARTFGLANGLSLRYGIKEEEVDQSAVLIFSPNHVDYAPAIWATHRLGGIVSTANPAYTVGELLYQIQVVKATLIIAHSSSLQTALDAAIAAGIPSDRIIAFGESSCQPTVESIIQFGLRNEPAFVERRLKKGEAKTKVALLCFSSGTTGKPKAVTISHYAPIVNIIQMAQQIKVNENYAPWKDQRFRLGDIAAGVLPFYHIYALVVGIHLMTFCGTGSTPNSATLQGQQTYNHPAVKNYDLSGIRYLICGAAPLSAELVHQLTKIMPNAQIGQGYGLTESCTSISLYPTDQKIGVPGSAGQLNPGVVARVVKSDGSLAGYNEPGELRVKSPSLALGYWGNEPATRETFVDGWLCTGDEVIIREDNEIFIVDRLKEIMKVRGFQVAPAELEGCILDHPDVADTCVVPVPDDYSGEVPLAFVVLHVSAATRVEKDPREADKVKASIMKHVTDNKIAYKSLAGGVEFIDVIPKNPSGKLLRRLLRDRARQLKAPGALKAKM</sequence>
<feature type="domain" description="AMP-dependent synthetase/ligase" evidence="1">
    <location>
        <begin position="289"/>
        <end position="393"/>
    </location>
</feature>
<dbReference type="Gene3D" id="3.30.300.30">
    <property type="match status" value="1"/>
</dbReference>
<dbReference type="PROSITE" id="PS00455">
    <property type="entry name" value="AMP_BINDING"/>
    <property type="match status" value="1"/>
</dbReference>
<proteinExistence type="predicted"/>
<dbReference type="Gene3D" id="3.40.50.12780">
    <property type="entry name" value="N-terminal domain of ligase-like"/>
    <property type="match status" value="1"/>
</dbReference>
<dbReference type="InterPro" id="IPR042099">
    <property type="entry name" value="ANL_N_sf"/>
</dbReference>
<gene>
    <name evidence="3" type="ORF">AZE42_04979</name>
</gene>
<keyword evidence="4" id="KW-1185">Reference proteome</keyword>
<dbReference type="EMBL" id="LVVM01001479">
    <property type="protein sequence ID" value="OJA18473.1"/>
    <property type="molecule type" value="Genomic_DNA"/>
</dbReference>
<dbReference type="AlphaFoldDB" id="A0A1J8QYJ7"/>
<dbReference type="Proteomes" id="UP000183567">
    <property type="component" value="Unassembled WGS sequence"/>
</dbReference>
<dbReference type="Pfam" id="PF13193">
    <property type="entry name" value="AMP-binding_C"/>
    <property type="match status" value="1"/>
</dbReference>
<feature type="domain" description="AMP-dependent synthetase/ligase" evidence="1">
    <location>
        <begin position="36"/>
        <end position="271"/>
    </location>
</feature>
<dbReference type="GO" id="GO:0016405">
    <property type="term" value="F:CoA-ligase activity"/>
    <property type="evidence" value="ECO:0007669"/>
    <property type="project" value="TreeGrafter"/>
</dbReference>
<organism evidence="3 4">
    <name type="scientific">Rhizopogon vesiculosus</name>
    <dbReference type="NCBI Taxonomy" id="180088"/>
    <lineage>
        <taxon>Eukaryota</taxon>
        <taxon>Fungi</taxon>
        <taxon>Dikarya</taxon>
        <taxon>Basidiomycota</taxon>
        <taxon>Agaricomycotina</taxon>
        <taxon>Agaricomycetes</taxon>
        <taxon>Agaricomycetidae</taxon>
        <taxon>Boletales</taxon>
        <taxon>Suillineae</taxon>
        <taxon>Rhizopogonaceae</taxon>
        <taxon>Rhizopogon</taxon>
    </lineage>
</organism>
<dbReference type="InterPro" id="IPR045851">
    <property type="entry name" value="AMP-bd_C_sf"/>
</dbReference>
<protein>
    <recommendedName>
        <fullName evidence="5">AMP-dependent synthetase/ligase domain-containing protein</fullName>
    </recommendedName>
</protein>